<evidence type="ECO:0000313" key="1">
    <source>
        <dbReference type="EMBL" id="RWR87403.1"/>
    </source>
</evidence>
<protein>
    <submittedName>
        <fullName evidence="1">Uncharacterized protein</fullName>
    </submittedName>
</protein>
<reference evidence="1 2" key="1">
    <citation type="journal article" date="2019" name="Nat. Plants">
        <title>Stout camphor tree genome fills gaps in understanding of flowering plant genome evolution.</title>
        <authorList>
            <person name="Chaw S.M."/>
            <person name="Liu Y.C."/>
            <person name="Wu Y.W."/>
            <person name="Wang H.Y."/>
            <person name="Lin C.I."/>
            <person name="Wu C.S."/>
            <person name="Ke H.M."/>
            <person name="Chang L.Y."/>
            <person name="Hsu C.Y."/>
            <person name="Yang H.T."/>
            <person name="Sudianto E."/>
            <person name="Hsu M.H."/>
            <person name="Wu K.P."/>
            <person name="Wang L.N."/>
            <person name="Leebens-Mack J.H."/>
            <person name="Tsai I.J."/>
        </authorList>
    </citation>
    <scope>NUCLEOTIDE SEQUENCE [LARGE SCALE GENOMIC DNA]</scope>
    <source>
        <strain evidence="2">cv. Chaw 1501</strain>
        <tissue evidence="1">Young leaves</tissue>
    </source>
</reference>
<proteinExistence type="predicted"/>
<accession>A0A443P9E7</accession>
<evidence type="ECO:0000313" key="2">
    <source>
        <dbReference type="Proteomes" id="UP000283530"/>
    </source>
</evidence>
<name>A0A443P9E7_9MAGN</name>
<dbReference type="Proteomes" id="UP000283530">
    <property type="component" value="Unassembled WGS sequence"/>
</dbReference>
<dbReference type="AlphaFoldDB" id="A0A443P9E7"/>
<sequence>MSRIFQCYCATYVNLNAYITNTNNIRMTRVARLHGTYLIQLLSCRGSTYLELASFANQADLKVGSYQVLTIGIEAKAKAPYFENQII</sequence>
<keyword evidence="2" id="KW-1185">Reference proteome</keyword>
<dbReference type="EMBL" id="QPKB01000006">
    <property type="protein sequence ID" value="RWR87403.1"/>
    <property type="molecule type" value="Genomic_DNA"/>
</dbReference>
<gene>
    <name evidence="1" type="ORF">CKAN_01634400</name>
</gene>
<organism evidence="1 2">
    <name type="scientific">Cinnamomum micranthum f. kanehirae</name>
    <dbReference type="NCBI Taxonomy" id="337451"/>
    <lineage>
        <taxon>Eukaryota</taxon>
        <taxon>Viridiplantae</taxon>
        <taxon>Streptophyta</taxon>
        <taxon>Embryophyta</taxon>
        <taxon>Tracheophyta</taxon>
        <taxon>Spermatophyta</taxon>
        <taxon>Magnoliopsida</taxon>
        <taxon>Magnoliidae</taxon>
        <taxon>Laurales</taxon>
        <taxon>Lauraceae</taxon>
        <taxon>Cinnamomum</taxon>
    </lineage>
</organism>
<comment type="caution">
    <text evidence="1">The sequence shown here is derived from an EMBL/GenBank/DDBJ whole genome shotgun (WGS) entry which is preliminary data.</text>
</comment>